<accession>A0ABX0GKR7</accession>
<name>A0ABX0GKR7_9GAMM</name>
<organism evidence="1 2">
    <name type="scientific">Photorhabdus tasmaniensis</name>
    <dbReference type="NCBI Taxonomy" id="1004159"/>
    <lineage>
        <taxon>Bacteria</taxon>
        <taxon>Pseudomonadati</taxon>
        <taxon>Pseudomonadota</taxon>
        <taxon>Gammaproteobacteria</taxon>
        <taxon>Enterobacterales</taxon>
        <taxon>Morganellaceae</taxon>
        <taxon>Photorhabdus</taxon>
    </lineage>
</organism>
<keyword evidence="2" id="KW-1185">Reference proteome</keyword>
<reference evidence="1 2" key="1">
    <citation type="submission" date="2018-02" db="EMBL/GenBank/DDBJ databases">
        <authorList>
            <person name="Machado R.A."/>
        </authorList>
    </citation>
    <scope>NUCLEOTIDE SEQUENCE [LARGE SCALE GENOMIC DNA]</scope>
    <source>
        <strain evidence="1 2">T327</strain>
    </source>
</reference>
<dbReference type="EMBL" id="PUJU01000044">
    <property type="protein sequence ID" value="NHB89444.1"/>
    <property type="molecule type" value="Genomic_DNA"/>
</dbReference>
<evidence type="ECO:0000313" key="2">
    <source>
        <dbReference type="Proteomes" id="UP000697802"/>
    </source>
</evidence>
<protein>
    <submittedName>
        <fullName evidence="1">Uncharacterized protein</fullName>
    </submittedName>
</protein>
<proteinExistence type="predicted"/>
<dbReference type="Proteomes" id="UP000697802">
    <property type="component" value="Unassembled WGS sequence"/>
</dbReference>
<evidence type="ECO:0000313" key="1">
    <source>
        <dbReference type="EMBL" id="NHB89444.1"/>
    </source>
</evidence>
<comment type="caution">
    <text evidence="1">The sequence shown here is derived from an EMBL/GenBank/DDBJ whole genome shotgun (WGS) entry which is preliminary data.</text>
</comment>
<sequence length="62" mass="7516">MTLTINKKLKINQRQKILSEKNIKEYLYTTKLFTSLFMKIKQRMITYKNCSEFPVKQLQSIK</sequence>
<gene>
    <name evidence="1" type="ORF">C5471_17795</name>
</gene>